<organism evidence="2 3">
    <name type="scientific">Pectobacterium odoriferum</name>
    <dbReference type="NCBI Taxonomy" id="78398"/>
    <lineage>
        <taxon>Bacteria</taxon>
        <taxon>Pseudomonadati</taxon>
        <taxon>Pseudomonadota</taxon>
        <taxon>Gammaproteobacteria</taxon>
        <taxon>Enterobacterales</taxon>
        <taxon>Pectobacteriaceae</taxon>
        <taxon>Pectobacterium</taxon>
    </lineage>
</organism>
<proteinExistence type="predicted"/>
<keyword evidence="1" id="KW-0812">Transmembrane</keyword>
<keyword evidence="3" id="KW-1185">Reference proteome</keyword>
<accession>A0ABR4VIB5</accession>
<reference evidence="2 3" key="1">
    <citation type="submission" date="2014-08" db="EMBL/GenBank/DDBJ databases">
        <title>Genome sequences of NCPPB Pectobacterium isolates.</title>
        <authorList>
            <person name="Glover R.H."/>
            <person name="Sapp M."/>
            <person name="Elphinstone J."/>
        </authorList>
    </citation>
    <scope>NUCLEOTIDE SEQUENCE [LARGE SCALE GENOMIC DNA]</scope>
    <source>
        <strain evidence="2 3">NCPPB3841</strain>
    </source>
</reference>
<protein>
    <submittedName>
        <fullName evidence="2">Uncharacterized protein</fullName>
    </submittedName>
</protein>
<evidence type="ECO:0000256" key="1">
    <source>
        <dbReference type="SAM" id="Phobius"/>
    </source>
</evidence>
<dbReference type="EMBL" id="JQOF01000065">
    <property type="protein sequence ID" value="KGA39093.1"/>
    <property type="molecule type" value="Genomic_DNA"/>
</dbReference>
<comment type="caution">
    <text evidence="2">The sequence shown here is derived from an EMBL/GenBank/DDBJ whole genome shotgun (WGS) entry which is preliminary data.</text>
</comment>
<evidence type="ECO:0000313" key="2">
    <source>
        <dbReference type="EMBL" id="KGA39093.1"/>
    </source>
</evidence>
<sequence length="178" mass="20497">MARKDNPPRWVFSLPLASQPVIGCFLILLVEGRDVRVLIDKLARIFIAILVLYFFLFIFGFFKEDRAPRKNTSTCDVSKITVTSFNAGFNRDESEYLRGAATIYNGCNHPVGVQMKISSYGRDRNIISVQDFWPANIDNIPVGEYSFSLDMKLRYDQRIESFRLTPVSITEWKLNKVN</sequence>
<feature type="transmembrane region" description="Helical" evidence="1">
    <location>
        <begin position="42"/>
        <end position="62"/>
    </location>
</feature>
<evidence type="ECO:0000313" key="3">
    <source>
        <dbReference type="Proteomes" id="UP000029447"/>
    </source>
</evidence>
<keyword evidence="1" id="KW-1133">Transmembrane helix</keyword>
<gene>
    <name evidence="2" type="ORF">KU75_24685</name>
</gene>
<keyword evidence="1" id="KW-0472">Membrane</keyword>
<dbReference type="Proteomes" id="UP000029447">
    <property type="component" value="Unassembled WGS sequence"/>
</dbReference>
<name>A0ABR4VIB5_9GAMM</name>
<feature type="transmembrane region" description="Helical" evidence="1">
    <location>
        <begin position="12"/>
        <end position="30"/>
    </location>
</feature>